<comment type="caution">
    <text evidence="5">The sequence shown here is derived from an EMBL/GenBank/DDBJ whole genome shotgun (WGS) entry which is preliminary data.</text>
</comment>
<evidence type="ECO:0000256" key="3">
    <source>
        <dbReference type="ARBA" id="ARBA00023163"/>
    </source>
</evidence>
<dbReference type="SUPFAM" id="SSF48008">
    <property type="entry name" value="GntR ligand-binding domain-like"/>
    <property type="match status" value="1"/>
</dbReference>
<evidence type="ECO:0000259" key="4">
    <source>
        <dbReference type="PROSITE" id="PS50949"/>
    </source>
</evidence>
<dbReference type="PRINTS" id="PR00035">
    <property type="entry name" value="HTHGNTR"/>
</dbReference>
<evidence type="ECO:0000256" key="1">
    <source>
        <dbReference type="ARBA" id="ARBA00023015"/>
    </source>
</evidence>
<keyword evidence="6" id="KW-1185">Reference proteome</keyword>
<proteinExistence type="predicted"/>
<name>A0ABU0BZM6_9HYPH</name>
<reference evidence="5 6" key="1">
    <citation type="submission" date="2023-07" db="EMBL/GenBank/DDBJ databases">
        <title>Genomic Encyclopedia of Type Strains, Phase IV (KMG-IV): sequencing the most valuable type-strain genomes for metagenomic binning, comparative biology and taxonomic classification.</title>
        <authorList>
            <person name="Goeker M."/>
        </authorList>
    </citation>
    <scope>NUCLEOTIDE SEQUENCE [LARGE SCALE GENOMIC DNA]</scope>
    <source>
        <strain evidence="5 6">DSM 1112</strain>
    </source>
</reference>
<evidence type="ECO:0000313" key="6">
    <source>
        <dbReference type="Proteomes" id="UP001230207"/>
    </source>
</evidence>
<keyword evidence="1" id="KW-0805">Transcription regulation</keyword>
<dbReference type="InterPro" id="IPR008920">
    <property type="entry name" value="TF_FadR/GntR_C"/>
</dbReference>
<dbReference type="CDD" id="cd07377">
    <property type="entry name" value="WHTH_GntR"/>
    <property type="match status" value="1"/>
</dbReference>
<feature type="domain" description="HTH gntR-type" evidence="4">
    <location>
        <begin position="16"/>
        <end position="83"/>
    </location>
</feature>
<dbReference type="Pfam" id="PF00392">
    <property type="entry name" value="GntR"/>
    <property type="match status" value="1"/>
</dbReference>
<dbReference type="InterPro" id="IPR036388">
    <property type="entry name" value="WH-like_DNA-bd_sf"/>
</dbReference>
<dbReference type="GO" id="GO:0003677">
    <property type="term" value="F:DNA binding"/>
    <property type="evidence" value="ECO:0007669"/>
    <property type="project" value="UniProtKB-KW"/>
</dbReference>
<dbReference type="InterPro" id="IPR011711">
    <property type="entry name" value="GntR_C"/>
</dbReference>
<evidence type="ECO:0000256" key="2">
    <source>
        <dbReference type="ARBA" id="ARBA00023125"/>
    </source>
</evidence>
<dbReference type="Gene3D" id="1.20.120.530">
    <property type="entry name" value="GntR ligand-binding domain-like"/>
    <property type="match status" value="1"/>
</dbReference>
<protein>
    <submittedName>
        <fullName evidence="5">DNA-binding GntR family transcriptional regulator</fullName>
    </submittedName>
</protein>
<accession>A0ABU0BZM6</accession>
<dbReference type="Proteomes" id="UP001230207">
    <property type="component" value="Unassembled WGS sequence"/>
</dbReference>
<sequence>MQEHKRLKFMARDMKISAAEHCYRTLSRKIIGLELKPNEPISEHAMADLLGVSRTPVREALSRLSAEGLVDLRSRAGVVVSPIRIHAVQTAQFVREQLELAVVTEAAQHSNRRILLSIRQSIEEQELAILEDNSELFFECDEQMHALFCTLAGRDGVWSFISDAKKHMDRVRRLSLQAGQLDQLVQDHQNVLKAVTSHDPARAREVMQLHLRRVMLDLSELSRRFSSYFERPLENAPVE</sequence>
<dbReference type="EMBL" id="JAUSVF010000004">
    <property type="protein sequence ID" value="MDQ0323715.1"/>
    <property type="molecule type" value="Genomic_DNA"/>
</dbReference>
<dbReference type="SUPFAM" id="SSF46785">
    <property type="entry name" value="Winged helix' DNA-binding domain"/>
    <property type="match status" value="1"/>
</dbReference>
<dbReference type="PANTHER" id="PTHR43537">
    <property type="entry name" value="TRANSCRIPTIONAL REGULATOR, GNTR FAMILY"/>
    <property type="match status" value="1"/>
</dbReference>
<dbReference type="Pfam" id="PF07729">
    <property type="entry name" value="FCD"/>
    <property type="match status" value="1"/>
</dbReference>
<dbReference type="InterPro" id="IPR000524">
    <property type="entry name" value="Tscrpt_reg_HTH_GntR"/>
</dbReference>
<dbReference type="InterPro" id="IPR036390">
    <property type="entry name" value="WH_DNA-bd_sf"/>
</dbReference>
<dbReference type="PROSITE" id="PS50949">
    <property type="entry name" value="HTH_GNTR"/>
    <property type="match status" value="1"/>
</dbReference>
<dbReference type="SMART" id="SM00345">
    <property type="entry name" value="HTH_GNTR"/>
    <property type="match status" value="1"/>
</dbReference>
<dbReference type="SMART" id="SM00895">
    <property type="entry name" value="FCD"/>
    <property type="match status" value="1"/>
</dbReference>
<keyword evidence="3" id="KW-0804">Transcription</keyword>
<gene>
    <name evidence="5" type="ORF">QO002_005922</name>
</gene>
<dbReference type="PANTHER" id="PTHR43537:SF45">
    <property type="entry name" value="GNTR FAMILY REGULATORY PROTEIN"/>
    <property type="match status" value="1"/>
</dbReference>
<evidence type="ECO:0000313" key="5">
    <source>
        <dbReference type="EMBL" id="MDQ0323715.1"/>
    </source>
</evidence>
<keyword evidence="2 5" id="KW-0238">DNA-binding</keyword>
<organism evidence="5 6">
    <name type="scientific">Pararhizobium capsulatum DSM 1112</name>
    <dbReference type="NCBI Taxonomy" id="1121113"/>
    <lineage>
        <taxon>Bacteria</taxon>
        <taxon>Pseudomonadati</taxon>
        <taxon>Pseudomonadota</taxon>
        <taxon>Alphaproteobacteria</taxon>
        <taxon>Hyphomicrobiales</taxon>
        <taxon>Rhizobiaceae</taxon>
        <taxon>Rhizobium/Agrobacterium group</taxon>
        <taxon>Pararhizobium</taxon>
    </lineage>
</organism>
<dbReference type="Gene3D" id="1.10.10.10">
    <property type="entry name" value="Winged helix-like DNA-binding domain superfamily/Winged helix DNA-binding domain"/>
    <property type="match status" value="1"/>
</dbReference>